<accession>A0A328BFG7</accession>
<evidence type="ECO:0000313" key="1">
    <source>
        <dbReference type="EMBL" id="RAK65455.1"/>
    </source>
</evidence>
<keyword evidence="2" id="KW-1185">Reference proteome</keyword>
<dbReference type="RefSeq" id="WP_111276051.1">
    <property type="nucleotide sequence ID" value="NZ_QFYS01000004.1"/>
</dbReference>
<comment type="caution">
    <text evidence="1">The sequence shown here is derived from an EMBL/GenBank/DDBJ whole genome shotgun (WGS) entry which is preliminary data.</text>
</comment>
<gene>
    <name evidence="1" type="ORF">DJ019_10850</name>
</gene>
<dbReference type="OrthoDB" id="7168878at2"/>
<protein>
    <submittedName>
        <fullName evidence="1">Uncharacterized protein</fullName>
    </submittedName>
</protein>
<proteinExistence type="predicted"/>
<dbReference type="EMBL" id="QFYS01000004">
    <property type="protein sequence ID" value="RAK65455.1"/>
    <property type="molecule type" value="Genomic_DNA"/>
</dbReference>
<evidence type="ECO:0000313" key="2">
    <source>
        <dbReference type="Proteomes" id="UP000249524"/>
    </source>
</evidence>
<organism evidence="1 2">
    <name type="scientific">Phenylobacterium kunshanense</name>
    <dbReference type="NCBI Taxonomy" id="1445034"/>
    <lineage>
        <taxon>Bacteria</taxon>
        <taxon>Pseudomonadati</taxon>
        <taxon>Pseudomonadota</taxon>
        <taxon>Alphaproteobacteria</taxon>
        <taxon>Caulobacterales</taxon>
        <taxon>Caulobacteraceae</taxon>
        <taxon>Phenylobacterium</taxon>
    </lineage>
</organism>
<dbReference type="Proteomes" id="UP000249524">
    <property type="component" value="Unassembled WGS sequence"/>
</dbReference>
<sequence length="460" mass="50027">MTALTERQIQIVRTLVESAPDKVVGSLRQALADTSPESALGGVRQLVEAEAADRTLRNLALLPIAPMCVAASEDSQAITFPPRVLNLIWRALRETHGHIIEQLRADVDDDSPPHNIIAASDQLVAAAAAGVRAREIAGFRTAAEVCDAARPDGADLLADCLDLGAIVRRAAQRLPEWLAHAGGETTAGARLAYRDAVAIADDAGPRFFHMLAAQMPQPWMVLRVISAVMDKPTERYLADSELAGFGEDLMADIDRALGAIATLKADDGVQAARAAAQGVDLLVQQLMEMETSVDLQREHGWGLRVHKQRAGLASVVEGRLRDAEKAVHEALPMNTPRQRARRPMPVLSDPPQDRLTARAMTLLSFNEQLHATANYGGFSAARNKLMESLGEHIDQYVDETIDQIRTGEVENIEHAEAFLGVAARLNQLLRGGKAGELVRRRTQAALHPEQPGRNEEWPLR</sequence>
<name>A0A328BFG7_9CAUL</name>
<dbReference type="AlphaFoldDB" id="A0A328BFG7"/>
<reference evidence="1 2" key="1">
    <citation type="submission" date="2018-05" db="EMBL/GenBank/DDBJ databases">
        <authorList>
            <person name="Lanie J.A."/>
            <person name="Ng W.-L."/>
            <person name="Kazmierczak K.M."/>
            <person name="Andrzejewski T.M."/>
            <person name="Davidsen T.M."/>
            <person name="Wayne K.J."/>
            <person name="Tettelin H."/>
            <person name="Glass J.I."/>
            <person name="Rusch D."/>
            <person name="Podicherti R."/>
            <person name="Tsui H.-C.T."/>
            <person name="Winkler M.E."/>
        </authorList>
    </citation>
    <scope>NUCLEOTIDE SEQUENCE [LARGE SCALE GENOMIC DNA]</scope>
    <source>
        <strain evidence="1 2">BUT-10</strain>
    </source>
</reference>